<accession>J0ZI34</accession>
<dbReference type="RefSeq" id="WP_007346332.1">
    <property type="nucleotide sequence ID" value="NZ_JH725064.1"/>
</dbReference>
<dbReference type="AlphaFoldDB" id="J0ZI34"/>
<dbReference type="EMBL" id="AILY01000002">
    <property type="protein sequence ID" value="EJF87858.1"/>
    <property type="molecule type" value="Genomic_DNA"/>
</dbReference>
<sequence>MKEKTRSSNVCEKNNKIRKALIFFKFLKRSQKNDLIPKEFILCDKFFSFFFSILHFYGSPYQHTAFSSLLFLPFTDSFSPSLYRSFPSPQHIPHHDKKNRTRYKFSASFYRHTFLRFYIFTESNPTQLLPLYIALIIMLYTSTSYTTRLQNKASSYEFQIPYLKRELVHPEQQEKSSLKYPTHFYQKHLIDMLENPSTTYPCFNAPFS</sequence>
<name>J0ZI34_9HYPH</name>
<evidence type="ECO:0000313" key="2">
    <source>
        <dbReference type="Proteomes" id="UP000001077"/>
    </source>
</evidence>
<gene>
    <name evidence="1" type="ORF">MCY_00026</name>
</gene>
<evidence type="ECO:0000313" key="1">
    <source>
        <dbReference type="EMBL" id="EJF87858.1"/>
    </source>
</evidence>
<organism evidence="1 2">
    <name type="scientific">Bartonella rattimassiliensis 15908</name>
    <dbReference type="NCBI Taxonomy" id="1094556"/>
    <lineage>
        <taxon>Bacteria</taxon>
        <taxon>Pseudomonadati</taxon>
        <taxon>Pseudomonadota</taxon>
        <taxon>Alphaproteobacteria</taxon>
        <taxon>Hyphomicrobiales</taxon>
        <taxon>Bartonellaceae</taxon>
        <taxon>Bartonella</taxon>
    </lineage>
</organism>
<reference evidence="1 2" key="1">
    <citation type="submission" date="2012-03" db="EMBL/GenBank/DDBJ databases">
        <title>The Genome Sequence of Bartonella rattimassiliensis 15908.</title>
        <authorList>
            <consortium name="The Broad Institute Genome Sequencing Platform"/>
            <consortium name="The Broad Institute Genome Sequencing Center for Infectious Disease"/>
            <person name="Feldgarden M."/>
            <person name="Kirby J."/>
            <person name="Kosoy M."/>
            <person name="Birtles R."/>
            <person name="Probert W.S."/>
            <person name="Chiaraviglio L."/>
            <person name="Young S.K."/>
            <person name="Zeng Q."/>
            <person name="Gargeya S."/>
            <person name="Fitzgerald M."/>
            <person name="Haas B."/>
            <person name="Abouelleil A."/>
            <person name="Alvarado L."/>
            <person name="Arachchi H.M."/>
            <person name="Berlin A."/>
            <person name="Chapman S.B."/>
            <person name="Gearin G."/>
            <person name="Goldberg J."/>
            <person name="Griggs A."/>
            <person name="Gujja S."/>
            <person name="Hansen M."/>
            <person name="Heiman D."/>
            <person name="Howarth C."/>
            <person name="Larimer J."/>
            <person name="Lui A."/>
            <person name="MacDonald P.J.P."/>
            <person name="McCowen C."/>
            <person name="Montmayeur A."/>
            <person name="Murphy C."/>
            <person name="Neiman D."/>
            <person name="Pearson M."/>
            <person name="Priest M."/>
            <person name="Roberts A."/>
            <person name="Saif S."/>
            <person name="Shea T."/>
            <person name="Sisk P."/>
            <person name="Stolte C."/>
            <person name="Sykes S."/>
            <person name="Wortman J."/>
            <person name="Nusbaum C."/>
            <person name="Birren B."/>
        </authorList>
    </citation>
    <scope>NUCLEOTIDE SEQUENCE [LARGE SCALE GENOMIC DNA]</scope>
    <source>
        <strain evidence="1 2">15908</strain>
    </source>
</reference>
<feature type="non-terminal residue" evidence="1">
    <location>
        <position position="208"/>
    </location>
</feature>
<dbReference type="HOGENOM" id="CLU_1323305_0_0_5"/>
<proteinExistence type="predicted"/>
<dbReference type="Proteomes" id="UP000001077">
    <property type="component" value="Unassembled WGS sequence"/>
</dbReference>
<comment type="caution">
    <text evidence="1">The sequence shown here is derived from an EMBL/GenBank/DDBJ whole genome shotgun (WGS) entry which is preliminary data.</text>
</comment>
<keyword evidence="2" id="KW-1185">Reference proteome</keyword>
<protein>
    <submittedName>
        <fullName evidence="1">Uncharacterized protein</fullName>
    </submittedName>
</protein>